<dbReference type="InterPro" id="IPR009078">
    <property type="entry name" value="Ferritin-like_SF"/>
</dbReference>
<keyword evidence="5" id="KW-1185">Reference proteome</keyword>
<dbReference type="HOGENOM" id="CLU_057467_2_0_9"/>
<feature type="binding site" evidence="2">
    <location>
        <position position="65"/>
    </location>
    <ligand>
        <name>Mn(2+)</name>
        <dbReference type="ChEBI" id="CHEBI:29035"/>
        <label>1</label>
    </ligand>
</feature>
<dbReference type="Proteomes" id="UP000013981">
    <property type="component" value="Unassembled WGS sequence"/>
</dbReference>
<feature type="binding site" evidence="2">
    <location>
        <position position="35"/>
    </location>
    <ligand>
        <name>Mn(2+)</name>
        <dbReference type="ChEBI" id="CHEBI:29035"/>
        <label>1</label>
    </ligand>
</feature>
<evidence type="ECO:0000256" key="3">
    <source>
        <dbReference type="PIRSR" id="PIRSR607760-2"/>
    </source>
</evidence>
<dbReference type="PATRIC" id="fig|1203606.4.peg.621"/>
<name>R8W5K7_9FIRM</name>
<dbReference type="EMBL" id="AQOB01000002">
    <property type="protein sequence ID" value="EOQ39959.1"/>
    <property type="molecule type" value="Genomic_DNA"/>
</dbReference>
<dbReference type="Gene3D" id="1.20.1260.10">
    <property type="match status" value="1"/>
</dbReference>
<evidence type="ECO:0000256" key="2">
    <source>
        <dbReference type="PIRSR" id="PIRSR607760-1"/>
    </source>
</evidence>
<evidence type="ECO:0000313" key="5">
    <source>
        <dbReference type="Proteomes" id="UP000013981"/>
    </source>
</evidence>
<dbReference type="AlphaFoldDB" id="R8W5K7"/>
<comment type="cofactor">
    <cofactor evidence="3">
        <name>Ca(2+)</name>
        <dbReference type="ChEBI" id="CHEBI:29108"/>
    </cofactor>
    <text evidence="3">Binds 1 Ca(2+) ion per subunit.</text>
</comment>
<accession>R8W5K7</accession>
<evidence type="ECO:0000256" key="1">
    <source>
        <dbReference type="ARBA" id="ARBA00007644"/>
    </source>
</evidence>
<keyword evidence="3" id="KW-0106">Calcium</keyword>
<comment type="caution">
    <text evidence="4">The sequence shown here is derived from an EMBL/GenBank/DDBJ whole genome shotgun (WGS) entry which is preliminary data.</text>
</comment>
<comment type="similarity">
    <text evidence="1">Belongs to the manganese catalase family.</text>
</comment>
<sequence>MWTYEKKLQYPVKIKTPNPAMAKLIITQLGGPDGEMGATTRYMNQRYTMPYAIGKAVLTDIATEEMAHQEMIAAIVYQLTRNLTPEQIKEGGFDAYFVDHTTGIYPQSAAGNPFSAAALQSKGDAITDLFEDLAADGA</sequence>
<dbReference type="GO" id="GO:0046872">
    <property type="term" value="F:metal ion binding"/>
    <property type="evidence" value="ECO:0007669"/>
    <property type="project" value="UniProtKB-KW"/>
</dbReference>
<keyword evidence="2" id="KW-0479">Metal-binding</keyword>
<dbReference type="eggNOG" id="COG3546">
    <property type="taxonomic scope" value="Bacteria"/>
</dbReference>
<protein>
    <recommendedName>
        <fullName evidence="6">Mn-containing catalase</fullName>
    </recommendedName>
</protein>
<dbReference type="SUPFAM" id="SSF47240">
    <property type="entry name" value="Ferritin-like"/>
    <property type="match status" value="1"/>
</dbReference>
<feature type="binding site" evidence="2">
    <location>
        <position position="68"/>
    </location>
    <ligand>
        <name>Mn(2+)</name>
        <dbReference type="ChEBI" id="CHEBI:29035"/>
        <label>1</label>
    </ligand>
</feature>
<dbReference type="OrthoDB" id="9800585at2"/>
<dbReference type="InterPro" id="IPR007760">
    <property type="entry name" value="Mn_catalase"/>
</dbReference>
<keyword evidence="2" id="KW-0464">Manganese</keyword>
<dbReference type="Pfam" id="PF05067">
    <property type="entry name" value="Mn_catalase"/>
    <property type="match status" value="1"/>
</dbReference>
<evidence type="ECO:0000313" key="4">
    <source>
        <dbReference type="EMBL" id="EOQ39959.1"/>
    </source>
</evidence>
<dbReference type="InterPro" id="IPR012347">
    <property type="entry name" value="Ferritin-like"/>
</dbReference>
<proteinExistence type="inferred from homology"/>
<reference evidence="4 5" key="1">
    <citation type="submission" date="2013-01" db="EMBL/GenBank/DDBJ databases">
        <title>The Genome Sequence of Butyricicoccus pullicaecorum 1.2.</title>
        <authorList>
            <consortium name="The Broad Institute Genome Sequencing Platform"/>
            <person name="Earl A."/>
            <person name="Ward D."/>
            <person name="Feldgarden M."/>
            <person name="Gevers D."/>
            <person name="Van Immerseel F."/>
            <person name="Eeckhaut V."/>
            <person name="Walker B."/>
            <person name="Young S.K."/>
            <person name="Zeng Q."/>
            <person name="Gargeya S."/>
            <person name="Fitzgerald M."/>
            <person name="Haas B."/>
            <person name="Abouelleil A."/>
            <person name="Alvarado L."/>
            <person name="Arachchi H.M."/>
            <person name="Berlin A.M."/>
            <person name="Chapman S.B."/>
            <person name="Dewar J."/>
            <person name="Goldberg J."/>
            <person name="Griggs A."/>
            <person name="Gujja S."/>
            <person name="Hansen M."/>
            <person name="Howarth C."/>
            <person name="Imamovic A."/>
            <person name="Larimer J."/>
            <person name="McCowan C."/>
            <person name="Murphy C."/>
            <person name="Neiman D."/>
            <person name="Pearson M."/>
            <person name="Priest M."/>
            <person name="Roberts A."/>
            <person name="Saif S."/>
            <person name="Shea T."/>
            <person name="Sisk P."/>
            <person name="Sykes S."/>
            <person name="Wortman J."/>
            <person name="Nusbaum C."/>
            <person name="Birren B."/>
        </authorList>
    </citation>
    <scope>NUCLEOTIDE SEQUENCE [LARGE SCALE GENOMIC DNA]</scope>
    <source>
        <strain evidence="4 5">1.2</strain>
    </source>
</reference>
<organism evidence="4 5">
    <name type="scientific">Butyricicoccus pullicaecorum 1.2</name>
    <dbReference type="NCBI Taxonomy" id="1203606"/>
    <lineage>
        <taxon>Bacteria</taxon>
        <taxon>Bacillati</taxon>
        <taxon>Bacillota</taxon>
        <taxon>Clostridia</taxon>
        <taxon>Eubacteriales</taxon>
        <taxon>Butyricicoccaceae</taxon>
        <taxon>Butyricicoccus</taxon>
    </lineage>
</organism>
<evidence type="ECO:0008006" key="6">
    <source>
        <dbReference type="Google" id="ProtNLM"/>
    </source>
</evidence>
<feature type="binding site" evidence="3">
    <location>
        <position position="60"/>
    </location>
    <ligand>
        <name>Ca(2+)</name>
        <dbReference type="ChEBI" id="CHEBI:29108"/>
    </ligand>
</feature>
<comment type="cofactor">
    <cofactor evidence="2">
        <name>Mn(2+)</name>
        <dbReference type="ChEBI" id="CHEBI:29035"/>
    </cofactor>
    <text evidence="2">Binds 2 manganese ions per subunit.</text>
</comment>
<gene>
    <name evidence="4" type="ORF">HMPREF1526_00656</name>
</gene>